<name>A0A2V1CZG3_9PLEO</name>
<accession>A0A2V1CZG3</accession>
<dbReference type="AlphaFoldDB" id="A0A2V1CZG3"/>
<sequence length="280" mass="31026">MIDLDMAIVDDYKPPSAGSASTTIRTAISDQLNENPFNLEDQVHLSENNNRASYHTKSQSEPNQVIPGLLMPQFSNEQGQPTNLDLYHQNLHARGLSSVSQMQTQLKPPGAIDGLTQLCRLKQHSPARIWDGWLHSVAYGTGSDKPPPASVVTDTSDDDKDIDDAWDVLEKQMLLRNQYHVSDIVRRYPTASHQENSHYSDVESAPADYDDPARHIRVSLGPNGKPLVEFPIPRGPDPEALLGINSIGDGGSKLQDALWKSSVEMGDGLRACRDQYCIRY</sequence>
<dbReference type="Proteomes" id="UP000244855">
    <property type="component" value="Unassembled WGS sequence"/>
</dbReference>
<keyword evidence="2" id="KW-1185">Reference proteome</keyword>
<reference evidence="1 2" key="1">
    <citation type="journal article" date="2018" name="Sci. Rep.">
        <title>Comparative genomics provides insights into the lifestyle and reveals functional heterogeneity of dark septate endophytic fungi.</title>
        <authorList>
            <person name="Knapp D.G."/>
            <person name="Nemeth J.B."/>
            <person name="Barry K."/>
            <person name="Hainaut M."/>
            <person name="Henrissat B."/>
            <person name="Johnson J."/>
            <person name="Kuo A."/>
            <person name="Lim J.H.P."/>
            <person name="Lipzen A."/>
            <person name="Nolan M."/>
            <person name="Ohm R.A."/>
            <person name="Tamas L."/>
            <person name="Grigoriev I.V."/>
            <person name="Spatafora J.W."/>
            <person name="Nagy L.G."/>
            <person name="Kovacs G.M."/>
        </authorList>
    </citation>
    <scope>NUCLEOTIDE SEQUENCE [LARGE SCALE GENOMIC DNA]</scope>
    <source>
        <strain evidence="1 2">DSE2036</strain>
    </source>
</reference>
<dbReference type="EMBL" id="KZ805939">
    <property type="protein sequence ID" value="PVH91167.1"/>
    <property type="molecule type" value="Genomic_DNA"/>
</dbReference>
<gene>
    <name evidence="1" type="ORF">DM02DRAFT_367471</name>
</gene>
<proteinExistence type="predicted"/>
<protein>
    <submittedName>
        <fullName evidence="1">Uncharacterized protein</fullName>
    </submittedName>
</protein>
<evidence type="ECO:0000313" key="1">
    <source>
        <dbReference type="EMBL" id="PVH91167.1"/>
    </source>
</evidence>
<dbReference type="STRING" id="97972.A0A2V1CZG3"/>
<organism evidence="1 2">
    <name type="scientific">Periconia macrospinosa</name>
    <dbReference type="NCBI Taxonomy" id="97972"/>
    <lineage>
        <taxon>Eukaryota</taxon>
        <taxon>Fungi</taxon>
        <taxon>Dikarya</taxon>
        <taxon>Ascomycota</taxon>
        <taxon>Pezizomycotina</taxon>
        <taxon>Dothideomycetes</taxon>
        <taxon>Pleosporomycetidae</taxon>
        <taxon>Pleosporales</taxon>
        <taxon>Massarineae</taxon>
        <taxon>Periconiaceae</taxon>
        <taxon>Periconia</taxon>
    </lineage>
</organism>
<evidence type="ECO:0000313" key="2">
    <source>
        <dbReference type="Proteomes" id="UP000244855"/>
    </source>
</evidence>